<gene>
    <name evidence="9" type="ORF">J4734_03945</name>
</gene>
<evidence type="ECO:0000256" key="1">
    <source>
        <dbReference type="ARBA" id="ARBA00004651"/>
    </source>
</evidence>
<proteinExistence type="inferred from homology"/>
<name>A0A939SW18_KLEPN</name>
<evidence type="ECO:0000313" key="9">
    <source>
        <dbReference type="EMBL" id="MBO2029066.1"/>
    </source>
</evidence>
<comment type="caution">
    <text evidence="9">The sequence shown here is derived from an EMBL/GenBank/DDBJ whole genome shotgun (WGS) entry which is preliminary data.</text>
</comment>
<keyword evidence="5 8" id="KW-0812">Transmembrane</keyword>
<protein>
    <submittedName>
        <fullName evidence="9">AzlC family ABC transporter permease</fullName>
    </submittedName>
</protein>
<feature type="transmembrane region" description="Helical" evidence="8">
    <location>
        <begin position="12"/>
        <end position="30"/>
    </location>
</feature>
<evidence type="ECO:0000256" key="8">
    <source>
        <dbReference type="SAM" id="Phobius"/>
    </source>
</evidence>
<dbReference type="InterPro" id="IPR011606">
    <property type="entry name" value="Brnchd-chn_aa_trnsp_permease"/>
</dbReference>
<evidence type="ECO:0000256" key="4">
    <source>
        <dbReference type="ARBA" id="ARBA00022475"/>
    </source>
</evidence>
<dbReference type="GO" id="GO:1903785">
    <property type="term" value="P:L-valine transmembrane transport"/>
    <property type="evidence" value="ECO:0007669"/>
    <property type="project" value="TreeGrafter"/>
</dbReference>
<dbReference type="Proteomes" id="UP000664620">
    <property type="component" value="Unassembled WGS sequence"/>
</dbReference>
<sequence>MKSHLPRRQRYYALCIGDFPFSFIVGALSVSAGMSVWQSTAWSAIVIAGSAQMLALNMLKTGATLGVIIFTTLIINLRHVLYSASISGSVREASFFKNALCPMRSPTRCMPPPSKRWKEIKGKYLFYGSAMITFWAIWVLADFLGALVGASFPIEKYGLDFAMVAAFIAIVVPQIKSGPAPSPRL</sequence>
<evidence type="ECO:0000256" key="2">
    <source>
        <dbReference type="ARBA" id="ARBA00010735"/>
    </source>
</evidence>
<keyword evidence="7 8" id="KW-0472">Membrane</keyword>
<evidence type="ECO:0000256" key="5">
    <source>
        <dbReference type="ARBA" id="ARBA00022692"/>
    </source>
</evidence>
<dbReference type="PANTHER" id="PTHR34979:SF1">
    <property type="entry name" value="INNER MEMBRANE PROTEIN YGAZ"/>
    <property type="match status" value="1"/>
</dbReference>
<feature type="transmembrane region" description="Helical" evidence="8">
    <location>
        <begin position="157"/>
        <end position="175"/>
    </location>
</feature>
<comment type="subcellular location">
    <subcellularLocation>
        <location evidence="1">Cell membrane</location>
        <topology evidence="1">Multi-pass membrane protein</topology>
    </subcellularLocation>
</comment>
<dbReference type="EMBL" id="JAGETO010000009">
    <property type="protein sequence ID" value="MBO2029066.1"/>
    <property type="molecule type" value="Genomic_DNA"/>
</dbReference>
<evidence type="ECO:0000313" key="10">
    <source>
        <dbReference type="Proteomes" id="UP000664620"/>
    </source>
</evidence>
<feature type="transmembrane region" description="Helical" evidence="8">
    <location>
        <begin position="124"/>
        <end position="150"/>
    </location>
</feature>
<evidence type="ECO:0000256" key="6">
    <source>
        <dbReference type="ARBA" id="ARBA00022989"/>
    </source>
</evidence>
<comment type="similarity">
    <text evidence="2">Belongs to the AzlC family.</text>
</comment>
<keyword evidence="3" id="KW-0813">Transport</keyword>
<evidence type="ECO:0000256" key="3">
    <source>
        <dbReference type="ARBA" id="ARBA00022448"/>
    </source>
</evidence>
<accession>A0A939SW18</accession>
<dbReference type="PANTHER" id="PTHR34979">
    <property type="entry name" value="INNER MEMBRANE PROTEIN YGAZ"/>
    <property type="match status" value="1"/>
</dbReference>
<dbReference type="AlphaFoldDB" id="A0A939SW18"/>
<keyword evidence="4" id="KW-1003">Cell membrane</keyword>
<evidence type="ECO:0000256" key="7">
    <source>
        <dbReference type="ARBA" id="ARBA00023136"/>
    </source>
</evidence>
<reference evidence="9" key="1">
    <citation type="submission" date="2021-03" db="EMBL/GenBank/DDBJ databases">
        <title>Molecular epidemiology and mechanisms of colistin and carbapenem resistance in Enterobacteriaceae from clinical isolates, the environment and porcine samples in Pretoria, South Africa.</title>
        <authorList>
            <person name="Bogoshi D."/>
            <person name="Mbelle N.M."/>
            <person name="Naidoo V."/>
            <person name="Osei Sekyere J."/>
        </authorList>
    </citation>
    <scope>NUCLEOTIDE SEQUENCE</scope>
    <source>
        <strain evidence="9">C034</strain>
    </source>
</reference>
<organism evidence="9 10">
    <name type="scientific">Klebsiella pneumoniae</name>
    <dbReference type="NCBI Taxonomy" id="573"/>
    <lineage>
        <taxon>Bacteria</taxon>
        <taxon>Pseudomonadati</taxon>
        <taxon>Pseudomonadota</taxon>
        <taxon>Gammaproteobacteria</taxon>
        <taxon>Enterobacterales</taxon>
        <taxon>Enterobacteriaceae</taxon>
        <taxon>Klebsiella/Raoultella group</taxon>
        <taxon>Klebsiella</taxon>
        <taxon>Klebsiella pneumoniae complex</taxon>
    </lineage>
</organism>
<feature type="transmembrane region" description="Helical" evidence="8">
    <location>
        <begin position="63"/>
        <end position="81"/>
    </location>
</feature>
<dbReference type="GO" id="GO:0005886">
    <property type="term" value="C:plasma membrane"/>
    <property type="evidence" value="ECO:0007669"/>
    <property type="project" value="UniProtKB-SubCell"/>
</dbReference>
<keyword evidence="6 8" id="KW-1133">Transmembrane helix</keyword>
<dbReference type="Pfam" id="PF03591">
    <property type="entry name" value="AzlC"/>
    <property type="match status" value="1"/>
</dbReference>